<gene>
    <name evidence="2" type="ORF">JW646_02210</name>
</gene>
<dbReference type="KEGG" id="tem:JW646_02210"/>
<evidence type="ECO:0000313" key="3">
    <source>
        <dbReference type="Proteomes" id="UP001198983"/>
    </source>
</evidence>
<organism evidence="2 3">
    <name type="scientific">Terrisporobacter hibernicus</name>
    <dbReference type="NCBI Taxonomy" id="2813371"/>
    <lineage>
        <taxon>Bacteria</taxon>
        <taxon>Bacillati</taxon>
        <taxon>Bacillota</taxon>
        <taxon>Clostridia</taxon>
        <taxon>Peptostreptococcales</taxon>
        <taxon>Peptostreptococcaceae</taxon>
        <taxon>Terrisporobacter</taxon>
    </lineage>
</organism>
<dbReference type="Gene3D" id="3.30.420.40">
    <property type="match status" value="2"/>
</dbReference>
<dbReference type="RefSeq" id="WP_228416420.1">
    <property type="nucleotide sequence ID" value="NZ_CP081135.1"/>
</dbReference>
<protein>
    <submittedName>
        <fullName evidence="2">ParM/StbA family protein</fullName>
    </submittedName>
</protein>
<proteinExistence type="predicted"/>
<reference evidence="2 3" key="1">
    <citation type="journal article" date="2023" name="Int. J. Syst. Evol. Microbiol.">
        <title>Terrisporobacter hibernicus sp. nov., isolated from bovine faeces in Northern Ireland.</title>
        <authorList>
            <person name="Mitchell M."/>
            <person name="Nguyen S.V."/>
            <person name="Connor M."/>
            <person name="Fairley D.J."/>
            <person name="Donoghue O."/>
            <person name="Marshall H."/>
            <person name="Koolman L."/>
            <person name="McMullan G."/>
            <person name="Schaffer K.E."/>
            <person name="McGrath J.W."/>
            <person name="Fanning S."/>
        </authorList>
    </citation>
    <scope>NUCLEOTIDE SEQUENCE [LARGE SCALE GENOMIC DNA]</scope>
    <source>
        <strain evidence="2 3">MCA3</strain>
    </source>
</reference>
<accession>A0AAX2ZG47</accession>
<feature type="domain" description="Actin-like protein N-terminal" evidence="1">
    <location>
        <begin position="6"/>
        <end position="134"/>
    </location>
</feature>
<name>A0AAX2ZG47_9FIRM</name>
<dbReference type="Proteomes" id="UP001198983">
    <property type="component" value="Chromosome"/>
</dbReference>
<dbReference type="InterPro" id="IPR043129">
    <property type="entry name" value="ATPase_NBD"/>
</dbReference>
<dbReference type="AlphaFoldDB" id="A0AAX2ZG47"/>
<evidence type="ECO:0000313" key="2">
    <source>
        <dbReference type="EMBL" id="UEL48288.1"/>
    </source>
</evidence>
<keyword evidence="3" id="KW-1185">Reference proteome</keyword>
<dbReference type="SUPFAM" id="SSF53067">
    <property type="entry name" value="Actin-like ATPase domain"/>
    <property type="match status" value="2"/>
</dbReference>
<dbReference type="InterPro" id="IPR040607">
    <property type="entry name" value="ALP_N"/>
</dbReference>
<sequence length="293" mass="32847">MKKITIDLGNANYKILLEGKRIIDNSNVQEVAEGTFGAFMVDEKHYIFGEVAKAKRSTNKICRTKRALLGRALYPLVEDKEKIEVVTLLPLSLYVNQENKSKYSELLKGKYVVTNPNGAKKSFTISNVKVRAESFSSLATEPSLLKEPIYLIDLGGVDVSGCFVNKTPDIGKSFTQEKGMNIFYGELGKVLTSKLLETYLDKDAELVFNKYDNLSEDLKSIIDDFAKSFIKENIYTPLKEIGYRELIHKLVFTGGGSKALERYLLEDSNATVLQNALWSNVEGAEVLSRRTSK</sequence>
<dbReference type="Pfam" id="PF17989">
    <property type="entry name" value="ALP_N"/>
    <property type="match status" value="1"/>
</dbReference>
<dbReference type="EMBL" id="CP081135">
    <property type="protein sequence ID" value="UEL48288.1"/>
    <property type="molecule type" value="Genomic_DNA"/>
</dbReference>
<evidence type="ECO:0000259" key="1">
    <source>
        <dbReference type="Pfam" id="PF17989"/>
    </source>
</evidence>